<reference evidence="1" key="1">
    <citation type="submission" date="2021-01" db="EMBL/GenBank/DDBJ databases">
        <authorList>
            <consortium name="Genoscope - CEA"/>
            <person name="William W."/>
        </authorList>
    </citation>
    <scope>NUCLEOTIDE SEQUENCE</scope>
</reference>
<name>A0A8S1RWU8_9CILI</name>
<protein>
    <submittedName>
        <fullName evidence="1">Uncharacterized protein</fullName>
    </submittedName>
</protein>
<gene>
    <name evidence="1" type="ORF">PSON_ATCC_30995.1.T3510001</name>
</gene>
<proteinExistence type="predicted"/>
<keyword evidence="2" id="KW-1185">Reference proteome</keyword>
<accession>A0A8S1RWU8</accession>
<evidence type="ECO:0000313" key="2">
    <source>
        <dbReference type="Proteomes" id="UP000692954"/>
    </source>
</evidence>
<sequence>MSFQMPYSLKEIILQFEEIIKYYQFQINCINFLRIPYHPIYRRLLLNQFQMHPPINTKRFHFINLNVGYSNLCQILVLLNKPLFNTDIFRDLRKNLISNLFKYMKTLNTLDQIQNIFIYFLISPDGNWEIQYQINNTFQIYIDIIINFDKNFEIYSDSQLMRISNFLAQLPKYFNKKELQSYKSLKVKLKKKLFIYNNKYHKIYLRVIKLNLVQC</sequence>
<dbReference type="EMBL" id="CAJJDN010000351">
    <property type="protein sequence ID" value="CAD8130974.1"/>
    <property type="molecule type" value="Genomic_DNA"/>
</dbReference>
<organism evidence="1 2">
    <name type="scientific">Paramecium sonneborni</name>
    <dbReference type="NCBI Taxonomy" id="65129"/>
    <lineage>
        <taxon>Eukaryota</taxon>
        <taxon>Sar</taxon>
        <taxon>Alveolata</taxon>
        <taxon>Ciliophora</taxon>
        <taxon>Intramacronucleata</taxon>
        <taxon>Oligohymenophorea</taxon>
        <taxon>Peniculida</taxon>
        <taxon>Parameciidae</taxon>
        <taxon>Paramecium</taxon>
    </lineage>
</organism>
<dbReference type="AlphaFoldDB" id="A0A8S1RWU8"/>
<comment type="caution">
    <text evidence="1">The sequence shown here is derived from an EMBL/GenBank/DDBJ whole genome shotgun (WGS) entry which is preliminary data.</text>
</comment>
<evidence type="ECO:0000313" key="1">
    <source>
        <dbReference type="EMBL" id="CAD8130974.1"/>
    </source>
</evidence>
<dbReference type="Proteomes" id="UP000692954">
    <property type="component" value="Unassembled WGS sequence"/>
</dbReference>